<protein>
    <submittedName>
        <fullName evidence="1">YL1 nuclear protein-domain-containing protein</fullName>
    </submittedName>
</protein>
<accession>A0ACB8AAC8</accession>
<name>A0ACB8AAC8_9AGAM</name>
<comment type="caution">
    <text evidence="1">The sequence shown here is derived from an EMBL/GenBank/DDBJ whole genome shotgun (WGS) entry which is preliminary data.</text>
</comment>
<dbReference type="Proteomes" id="UP000790377">
    <property type="component" value="Unassembled WGS sequence"/>
</dbReference>
<evidence type="ECO:0000313" key="1">
    <source>
        <dbReference type="EMBL" id="KAH7910015.1"/>
    </source>
</evidence>
<proteinExistence type="predicted"/>
<reference evidence="1" key="1">
    <citation type="journal article" date="2021" name="New Phytol.">
        <title>Evolutionary innovations through gain and loss of genes in the ectomycorrhizal Boletales.</title>
        <authorList>
            <person name="Wu G."/>
            <person name="Miyauchi S."/>
            <person name="Morin E."/>
            <person name="Kuo A."/>
            <person name="Drula E."/>
            <person name="Varga T."/>
            <person name="Kohler A."/>
            <person name="Feng B."/>
            <person name="Cao Y."/>
            <person name="Lipzen A."/>
            <person name="Daum C."/>
            <person name="Hundley H."/>
            <person name="Pangilinan J."/>
            <person name="Johnson J."/>
            <person name="Barry K."/>
            <person name="LaButti K."/>
            <person name="Ng V."/>
            <person name="Ahrendt S."/>
            <person name="Min B."/>
            <person name="Choi I.G."/>
            <person name="Park H."/>
            <person name="Plett J.M."/>
            <person name="Magnuson J."/>
            <person name="Spatafora J.W."/>
            <person name="Nagy L.G."/>
            <person name="Henrissat B."/>
            <person name="Grigoriev I.V."/>
            <person name="Yang Z.L."/>
            <person name="Xu J."/>
            <person name="Martin F.M."/>
        </authorList>
    </citation>
    <scope>NUCLEOTIDE SEQUENCE</scope>
    <source>
        <strain evidence="1">ATCC 28755</strain>
    </source>
</reference>
<evidence type="ECO:0000313" key="2">
    <source>
        <dbReference type="Proteomes" id="UP000790377"/>
    </source>
</evidence>
<keyword evidence="2" id="KW-1185">Reference proteome</keyword>
<sequence>MDDETLVGRRPKRSTAGNRMEAALAELALEDPKDLEEDNDFVNDKEEEDIFESDFASTDEEAAQEDIDTGDNAVREDERRERKSARSRMEQATKAAHARQIATFNPQSEAPSSNRVTAPKIRRRVALGTAVDVETGEVIEGTKRKSRRTHTVMNTSATVNRIKNAEVKKAAVPKKARVITRAPTQDELIAQALDTEEGNIVEHRDYLKLEDEKRARAHVVRPTVEGPLLRWISRKEEVKIPLPPPVLQPQYSFLHGTPGTSTPSTSIFTYSSPFQTYSGPSSSNAPSIPSTATDQANGESAASSTRADIPHIRHPNDLSTPIQPPDFYTDVVCKNYVIHERSQSNSSTKPLWKDTMAAMFGDHVRWEELRVFTGKQRPLSRPHRTCPITGLTAKYLDPRTGVPFANTDAYCTLTKMLNHEYVWSDALGCYISTPGTTEAPVVGEPSNKRRKSYSIEDEGKEI</sequence>
<gene>
    <name evidence="1" type="ORF">BJ138DRAFT_157478</name>
</gene>
<organism evidence="1 2">
    <name type="scientific">Hygrophoropsis aurantiaca</name>
    <dbReference type="NCBI Taxonomy" id="72124"/>
    <lineage>
        <taxon>Eukaryota</taxon>
        <taxon>Fungi</taxon>
        <taxon>Dikarya</taxon>
        <taxon>Basidiomycota</taxon>
        <taxon>Agaricomycotina</taxon>
        <taxon>Agaricomycetes</taxon>
        <taxon>Agaricomycetidae</taxon>
        <taxon>Boletales</taxon>
        <taxon>Coniophorineae</taxon>
        <taxon>Hygrophoropsidaceae</taxon>
        <taxon>Hygrophoropsis</taxon>
    </lineage>
</organism>
<dbReference type="EMBL" id="MU267731">
    <property type="protein sequence ID" value="KAH7910015.1"/>
    <property type="molecule type" value="Genomic_DNA"/>
</dbReference>